<dbReference type="GO" id="GO:0004252">
    <property type="term" value="F:serine-type endopeptidase activity"/>
    <property type="evidence" value="ECO:0007669"/>
    <property type="project" value="UniProtKB-UniRule"/>
</dbReference>
<dbReference type="PROSITE" id="PS51695">
    <property type="entry name" value="SEDOLISIN"/>
    <property type="match status" value="1"/>
</dbReference>
<evidence type="ECO:0000256" key="8">
    <source>
        <dbReference type="PROSITE-ProRule" id="PRU01032"/>
    </source>
</evidence>
<dbReference type="AlphaFoldDB" id="A0A8J2YPG7"/>
<evidence type="ECO:0000256" key="4">
    <source>
        <dbReference type="ARBA" id="ARBA00022801"/>
    </source>
</evidence>
<comment type="caution">
    <text evidence="11">The sequence shown here is derived from an EMBL/GenBank/DDBJ whole genome shotgun (WGS) entry which is preliminary data.</text>
</comment>
<feature type="domain" description="Peptidase S53" evidence="10">
    <location>
        <begin position="165"/>
        <end position="515"/>
    </location>
</feature>
<dbReference type="SMART" id="SM00944">
    <property type="entry name" value="Pro-kuma_activ"/>
    <property type="match status" value="1"/>
</dbReference>
<dbReference type="PANTHER" id="PTHR14218">
    <property type="entry name" value="PROTEASE S8 TRIPEPTIDYL PEPTIDASE I CLN2"/>
    <property type="match status" value="1"/>
</dbReference>
<feature type="region of interest" description="Disordered" evidence="9">
    <location>
        <begin position="1"/>
        <end position="30"/>
    </location>
</feature>
<name>A0A8J2YPG7_9PROT</name>
<evidence type="ECO:0000313" key="11">
    <source>
        <dbReference type="EMBL" id="GGF01221.1"/>
    </source>
</evidence>
<dbReference type="SUPFAM" id="SSF54897">
    <property type="entry name" value="Protease propeptides/inhibitors"/>
    <property type="match status" value="1"/>
</dbReference>
<dbReference type="InterPro" id="IPR036852">
    <property type="entry name" value="Peptidase_S8/S53_dom_sf"/>
</dbReference>
<feature type="active site" description="Charge relay system" evidence="8">
    <location>
        <position position="241"/>
    </location>
</feature>
<dbReference type="InterPro" id="IPR030400">
    <property type="entry name" value="Sedolisin_dom"/>
</dbReference>
<keyword evidence="6" id="KW-0106">Calcium</keyword>
<dbReference type="Proteomes" id="UP000646365">
    <property type="component" value="Unassembled WGS sequence"/>
</dbReference>
<dbReference type="GO" id="GO:0006508">
    <property type="term" value="P:proteolysis"/>
    <property type="evidence" value="ECO:0007669"/>
    <property type="project" value="UniProtKB-KW"/>
</dbReference>
<protein>
    <submittedName>
        <fullName evidence="11">Kumamolisin</fullName>
    </submittedName>
</protein>
<dbReference type="CDD" id="cd04056">
    <property type="entry name" value="Peptidases_S53"/>
    <property type="match status" value="1"/>
</dbReference>
<dbReference type="InterPro" id="IPR050819">
    <property type="entry name" value="Tripeptidyl-peptidase_I"/>
</dbReference>
<dbReference type="SUPFAM" id="SSF52743">
    <property type="entry name" value="Subtilisin-like"/>
    <property type="match status" value="1"/>
</dbReference>
<dbReference type="GO" id="GO:0046872">
    <property type="term" value="F:metal ion binding"/>
    <property type="evidence" value="ECO:0007669"/>
    <property type="project" value="UniProtKB-KW"/>
</dbReference>
<dbReference type="PANTHER" id="PTHR14218:SF15">
    <property type="entry name" value="TRIPEPTIDYL-PEPTIDASE 1"/>
    <property type="match status" value="1"/>
</dbReference>
<reference evidence="11" key="1">
    <citation type="journal article" date="2014" name="Int. J. Syst. Evol. Microbiol.">
        <title>Complete genome sequence of Corynebacterium casei LMG S-19264T (=DSM 44701T), isolated from a smear-ripened cheese.</title>
        <authorList>
            <consortium name="US DOE Joint Genome Institute (JGI-PGF)"/>
            <person name="Walter F."/>
            <person name="Albersmeier A."/>
            <person name="Kalinowski J."/>
            <person name="Ruckert C."/>
        </authorList>
    </citation>
    <scope>NUCLEOTIDE SEQUENCE</scope>
    <source>
        <strain evidence="11">CGMCC 1.15725</strain>
    </source>
</reference>
<evidence type="ECO:0000256" key="3">
    <source>
        <dbReference type="ARBA" id="ARBA00022723"/>
    </source>
</evidence>
<evidence type="ECO:0000256" key="5">
    <source>
        <dbReference type="ARBA" id="ARBA00022825"/>
    </source>
</evidence>
<keyword evidence="4 8" id="KW-0378">Hydrolase</keyword>
<evidence type="ECO:0000256" key="1">
    <source>
        <dbReference type="ARBA" id="ARBA00001913"/>
    </source>
</evidence>
<comment type="cofactor">
    <cofactor evidence="1">
        <name>Ca(2+)</name>
        <dbReference type="ChEBI" id="CHEBI:29108"/>
    </cofactor>
</comment>
<organism evidence="11 12">
    <name type="scientific">Aliidongia dinghuensis</name>
    <dbReference type="NCBI Taxonomy" id="1867774"/>
    <lineage>
        <taxon>Bacteria</taxon>
        <taxon>Pseudomonadati</taxon>
        <taxon>Pseudomonadota</taxon>
        <taxon>Alphaproteobacteria</taxon>
        <taxon>Rhodospirillales</taxon>
        <taxon>Dongiaceae</taxon>
        <taxon>Aliidongia</taxon>
    </lineage>
</organism>
<dbReference type="InterPro" id="IPR000209">
    <property type="entry name" value="Peptidase_S8/S53_dom"/>
</dbReference>
<proteinExistence type="predicted"/>
<keyword evidence="7" id="KW-0865">Zymogen</keyword>
<dbReference type="Gene3D" id="3.40.50.200">
    <property type="entry name" value="Peptidase S8/S53 domain"/>
    <property type="match status" value="1"/>
</dbReference>
<keyword evidence="5 8" id="KW-0720">Serine protease</keyword>
<keyword evidence="12" id="KW-1185">Reference proteome</keyword>
<accession>A0A8J2YPG7</accession>
<dbReference type="GO" id="GO:0008240">
    <property type="term" value="F:tripeptidyl-peptidase activity"/>
    <property type="evidence" value="ECO:0007669"/>
    <property type="project" value="TreeGrafter"/>
</dbReference>
<dbReference type="Pfam" id="PF09286">
    <property type="entry name" value="Pro-kuma_activ"/>
    <property type="match status" value="1"/>
</dbReference>
<evidence type="ECO:0000256" key="7">
    <source>
        <dbReference type="ARBA" id="ARBA00023145"/>
    </source>
</evidence>
<feature type="active site" description="Charge relay system" evidence="8">
    <location>
        <position position="237"/>
    </location>
</feature>
<evidence type="ECO:0000256" key="9">
    <source>
        <dbReference type="SAM" id="MobiDB-lite"/>
    </source>
</evidence>
<evidence type="ECO:0000313" key="12">
    <source>
        <dbReference type="Proteomes" id="UP000646365"/>
    </source>
</evidence>
<evidence type="ECO:0000256" key="6">
    <source>
        <dbReference type="ARBA" id="ARBA00022837"/>
    </source>
</evidence>
<sequence length="517" mass="53347">MAERHLADFPDSLLPPPEDATRTGDAPADERLELSLYLKPQPGEAESVAGAQDPRAALAARRHARHRDDIARVRQFAADHSLTVASVEPARRLVKLAGTVAACEAAFGTKLSLYRQGERQFRGRSGMLRLPADLLPIVEAVLGLDDRPAAFAKALRMDDVAAGAGYRPNRIGAFYDFPTGVTGAGQCIAIIELGGGYLDADNAAAFAAMDLPLPEIVAVPIDGATNAPGHSTAADEEVALDLQVAGGVAPGARLAVYFAPASFAGFVDAVSAAIHDPAHAPGALSISWGVNETAWSAAARQAMDSALEDAAKLRVSVFVAAGDNLATNGKTDGALHVQYPASSPWAIGCGGTAITTDGARITAETVWSDTGNGEGTGGGISTLYPVPDFQQAANPPVQMQTRQPGRGVPDVAGDAAQPSGYVIVLNGVTKTIGGTSAVAPLWAGLAALINERAPAPLGFFLPTLYAEPGLLRPITEGDNKPKGTELGYVAGPGWNPCTGLGVPKGQALFERFTKTNS</sequence>
<keyword evidence="3" id="KW-0479">Metal-binding</keyword>
<dbReference type="InterPro" id="IPR015366">
    <property type="entry name" value="S53_propep"/>
</dbReference>
<dbReference type="CDD" id="cd11377">
    <property type="entry name" value="Pro-peptidase_S53"/>
    <property type="match status" value="1"/>
</dbReference>
<dbReference type="EMBL" id="BMJQ01000001">
    <property type="protein sequence ID" value="GGF01221.1"/>
    <property type="molecule type" value="Genomic_DNA"/>
</dbReference>
<gene>
    <name evidence="11" type="ORF">GCM10011611_03500</name>
</gene>
<keyword evidence="2 8" id="KW-0645">Protease</keyword>
<evidence type="ECO:0000256" key="2">
    <source>
        <dbReference type="ARBA" id="ARBA00022670"/>
    </source>
</evidence>
<feature type="active site" description="Charge relay system" evidence="8">
    <location>
        <position position="436"/>
    </location>
</feature>
<comment type="caution">
    <text evidence="8">Lacks conserved residue(s) required for the propagation of feature annotation.</text>
</comment>
<reference evidence="11" key="2">
    <citation type="submission" date="2020-09" db="EMBL/GenBank/DDBJ databases">
        <authorList>
            <person name="Sun Q."/>
            <person name="Zhou Y."/>
        </authorList>
    </citation>
    <scope>NUCLEOTIDE SEQUENCE</scope>
    <source>
        <strain evidence="11">CGMCC 1.15725</strain>
    </source>
</reference>
<dbReference type="Pfam" id="PF00082">
    <property type="entry name" value="Peptidase_S8"/>
    <property type="match status" value="1"/>
</dbReference>
<evidence type="ECO:0000259" key="10">
    <source>
        <dbReference type="PROSITE" id="PS51695"/>
    </source>
</evidence>